<proteinExistence type="predicted"/>
<organism evidence="1 2">
    <name type="scientific">Prorocentrum cordatum</name>
    <dbReference type="NCBI Taxonomy" id="2364126"/>
    <lineage>
        <taxon>Eukaryota</taxon>
        <taxon>Sar</taxon>
        <taxon>Alveolata</taxon>
        <taxon>Dinophyceae</taxon>
        <taxon>Prorocentrales</taxon>
        <taxon>Prorocentraceae</taxon>
        <taxon>Prorocentrum</taxon>
    </lineage>
</organism>
<evidence type="ECO:0000313" key="1">
    <source>
        <dbReference type="EMBL" id="CAK0837961.1"/>
    </source>
</evidence>
<accession>A0ABN9SZE4</accession>
<dbReference type="EMBL" id="CAUYUJ010014188">
    <property type="protein sequence ID" value="CAK0837961.1"/>
    <property type="molecule type" value="Genomic_DNA"/>
</dbReference>
<name>A0ABN9SZE4_9DINO</name>
<sequence length="293" mass="32323">MEGVKTFDQRGEWVNVSGTLAVKGFKAGVAVYNRQEGDESVYGIKAIDGQNVKMQTGDVERTIDAEDFMRNKFAIYDIKKEVIDQFDQFSPLNCMDYHWGVEEARIKIALDEVYSQHSACLKHITAIHSPIKYKAVSVKKEFKKDAIGLVPLTTTISLKKATDEINIGNVCLRKYTDPAKHTDYNVALMAVGGLRLKREEGGTGIGGLKRVPDQYGVPFWLVGVCTAKEKPNLAVTFVTATNGIKVPILKNTVELKSGDRLRMSEDTAKALARKVALSDATPAKPAKKKAKTQ</sequence>
<evidence type="ECO:0000313" key="2">
    <source>
        <dbReference type="Proteomes" id="UP001189429"/>
    </source>
</evidence>
<reference evidence="1" key="1">
    <citation type="submission" date="2023-10" db="EMBL/GenBank/DDBJ databases">
        <authorList>
            <person name="Chen Y."/>
            <person name="Shah S."/>
            <person name="Dougan E. K."/>
            <person name="Thang M."/>
            <person name="Chan C."/>
        </authorList>
    </citation>
    <scope>NUCLEOTIDE SEQUENCE [LARGE SCALE GENOMIC DNA]</scope>
</reference>
<gene>
    <name evidence="1" type="ORF">PCOR1329_LOCUS34027</name>
</gene>
<comment type="caution">
    <text evidence="1">The sequence shown here is derived from an EMBL/GenBank/DDBJ whole genome shotgun (WGS) entry which is preliminary data.</text>
</comment>
<keyword evidence="2" id="KW-1185">Reference proteome</keyword>
<protein>
    <recommendedName>
        <fullName evidence="3">FACT complex subunit</fullName>
    </recommendedName>
</protein>
<evidence type="ECO:0008006" key="3">
    <source>
        <dbReference type="Google" id="ProtNLM"/>
    </source>
</evidence>
<dbReference type="Proteomes" id="UP001189429">
    <property type="component" value="Unassembled WGS sequence"/>
</dbReference>